<accession>A0ABQ5ANK0</accession>
<keyword evidence="3" id="KW-1185">Reference proteome</keyword>
<reference evidence="2" key="1">
    <citation type="journal article" date="2022" name="Int. J. Mol. Sci.">
        <title>Draft Genome of Tanacetum Coccineum: Genomic Comparison of Closely Related Tanacetum-Family Plants.</title>
        <authorList>
            <person name="Yamashiro T."/>
            <person name="Shiraishi A."/>
            <person name="Nakayama K."/>
            <person name="Satake H."/>
        </authorList>
    </citation>
    <scope>NUCLEOTIDE SEQUENCE</scope>
</reference>
<evidence type="ECO:0000313" key="2">
    <source>
        <dbReference type="EMBL" id="GJT03634.1"/>
    </source>
</evidence>
<name>A0ABQ5ANK0_9ASTR</name>
<sequence length="232" mass="26545">MMCVLAHITEKKECIDLIDTSMRAIIKEEVNSQLPQVLSQAISDFATPVIEKNVTESLEANVLAKPSSQLKSTYEAATSLFEFELRKILMDKMKKNKSYERVDYKRKLYDALVKSYETEKDLFDTYGEVFMLKRSRDDKDKDQDPSARSDRGTKKRKLSKEGESSRDSRSKEKKSSSTSKETSYSQHKSSGKSAHAEEPSHIVDDSRMQHNQEFDTGYNDEQPTDKATSKVD</sequence>
<organism evidence="2 3">
    <name type="scientific">Tanacetum coccineum</name>
    <dbReference type="NCBI Taxonomy" id="301880"/>
    <lineage>
        <taxon>Eukaryota</taxon>
        <taxon>Viridiplantae</taxon>
        <taxon>Streptophyta</taxon>
        <taxon>Embryophyta</taxon>
        <taxon>Tracheophyta</taxon>
        <taxon>Spermatophyta</taxon>
        <taxon>Magnoliopsida</taxon>
        <taxon>eudicotyledons</taxon>
        <taxon>Gunneridae</taxon>
        <taxon>Pentapetalae</taxon>
        <taxon>asterids</taxon>
        <taxon>campanulids</taxon>
        <taxon>Asterales</taxon>
        <taxon>Asteraceae</taxon>
        <taxon>Asteroideae</taxon>
        <taxon>Anthemideae</taxon>
        <taxon>Anthemidinae</taxon>
        <taxon>Tanacetum</taxon>
    </lineage>
</organism>
<feature type="compositionally biased region" description="Basic and acidic residues" evidence="1">
    <location>
        <begin position="223"/>
        <end position="232"/>
    </location>
</feature>
<evidence type="ECO:0000313" key="3">
    <source>
        <dbReference type="Proteomes" id="UP001151760"/>
    </source>
</evidence>
<dbReference type="EMBL" id="BQNB010012444">
    <property type="protein sequence ID" value="GJT03634.1"/>
    <property type="molecule type" value="Genomic_DNA"/>
</dbReference>
<protein>
    <submittedName>
        <fullName evidence="2">Uncharacterized protein</fullName>
    </submittedName>
</protein>
<dbReference type="Proteomes" id="UP001151760">
    <property type="component" value="Unassembled WGS sequence"/>
</dbReference>
<feature type="compositionally biased region" description="Basic and acidic residues" evidence="1">
    <location>
        <begin position="194"/>
        <end position="213"/>
    </location>
</feature>
<evidence type="ECO:0000256" key="1">
    <source>
        <dbReference type="SAM" id="MobiDB-lite"/>
    </source>
</evidence>
<comment type="caution">
    <text evidence="2">The sequence shown here is derived from an EMBL/GenBank/DDBJ whole genome shotgun (WGS) entry which is preliminary data.</text>
</comment>
<feature type="compositionally biased region" description="Basic and acidic residues" evidence="1">
    <location>
        <begin position="159"/>
        <end position="175"/>
    </location>
</feature>
<feature type="region of interest" description="Disordered" evidence="1">
    <location>
        <begin position="136"/>
        <end position="232"/>
    </location>
</feature>
<reference evidence="2" key="2">
    <citation type="submission" date="2022-01" db="EMBL/GenBank/DDBJ databases">
        <authorList>
            <person name="Yamashiro T."/>
            <person name="Shiraishi A."/>
            <person name="Satake H."/>
            <person name="Nakayama K."/>
        </authorList>
    </citation>
    <scope>NUCLEOTIDE SEQUENCE</scope>
</reference>
<proteinExistence type="predicted"/>
<gene>
    <name evidence="2" type="ORF">Tco_0838096</name>
</gene>
<feature type="compositionally biased region" description="Low complexity" evidence="1">
    <location>
        <begin position="176"/>
        <end position="185"/>
    </location>
</feature>
<feature type="compositionally biased region" description="Basic and acidic residues" evidence="1">
    <location>
        <begin position="136"/>
        <end position="152"/>
    </location>
</feature>